<dbReference type="AlphaFoldDB" id="N1S6B0"/>
<dbReference type="Gene3D" id="1.25.40.10">
    <property type="entry name" value="Tetratricopeptide repeat domain"/>
    <property type="match status" value="1"/>
</dbReference>
<dbReference type="OrthoDB" id="3946009at2759"/>
<sequence length="857" mass="96342">METCLCSTVHSLAKDYDAVQAKELIPALNRHLEDLRQFLAQAKSLSRQLQYQITPRNQRTEKALFVDKVDLTPVNRVCSIFDNDVDGFWAGSVDQVHLELRRRLACVVVFLRSQLDAQILAPPQVAEVFSGVPNLTDMRNPGRKYVQIAQRLGGVGAIFWLPLNIPPSTYERYLSIDDEEVFSHLSSLNPAFQNYNDLVQRLVFSQLCDPSFPVPYHNLFGELTQFLPAEDQFLLIMYALGGTDIPEILLKSVRLPQRRWNSGGEVDQTSAAQFGLPNTVVDLLYNEAMLSETIAGPYVVDRIREDNTVAWSLSPELMSSFEEVLTPQTVEVLETTALKLICFVCPLCYEGNTDWSPLLKQEVWTILERLLKTCKISVSLRTHVIEAVLYFGERDSVALRHAAVIQAKILLRKSMPYYLHASVVLFRSILHRVDGELAKSEAHIRDFLWRGPRPTTRRDHALEGRLHISQMENKIKCYDNDVPSFAYKWKAKQPLSTLDMEVTFRLQSTAARYFQSIGDFDAARASLEQFLSLGRIKPIPENSHRVLLGRLADMYCEMGEYLKAIVILEPELERINTCDRMRRGFRRLILALVEANIGLKQLDAAESTLEELLSDPPPCPDDINDRQLHIRTLIASARIAHIRGDPGEAMLRWTLALAQVSHMHALGSSRGFIAAVCHLSLAHAQLSTGEKDEAHSSWKTGLKILASEKCEFWIPVVPTAWLRRVAADMYYSQALLKLVQGPLGKVKTGEISFQGTGCSGHHQNPVTESTVEGSQLAEFTLYRASVWLNFGQVGCLISPSSRQQIIFQKGLAILKGMGLLALATSAAIMSTYRDPDYGVDDCAEDLLSVTYKKEILA</sequence>
<protein>
    <submittedName>
        <fullName evidence="1">Uncharacterized protein</fullName>
    </submittedName>
</protein>
<dbReference type="Proteomes" id="UP000016929">
    <property type="component" value="Unassembled WGS sequence"/>
</dbReference>
<keyword evidence="2" id="KW-1185">Reference proteome</keyword>
<gene>
    <name evidence="1" type="ORF">FOC4_g10003937</name>
</gene>
<name>N1S6B0_FUSC4</name>
<reference evidence="2" key="2">
    <citation type="journal article" date="2014" name="PLoS ONE">
        <title>Genome and Transcriptome Analysis of the Fungal Pathogen Fusarium oxysporum f. sp. cubense Causing Banana Vascular Wilt Disease.</title>
        <authorList>
            <person name="Guo L."/>
            <person name="Han L."/>
            <person name="Yang L."/>
            <person name="Zeng H."/>
            <person name="Fan D."/>
            <person name="Zhu Y."/>
            <person name="Feng Y."/>
            <person name="Wang G."/>
            <person name="Peng C."/>
            <person name="Jiang X."/>
            <person name="Zhou D."/>
            <person name="Ni P."/>
            <person name="Liang C."/>
            <person name="Liu L."/>
            <person name="Wang J."/>
            <person name="Mao C."/>
            <person name="Fang X."/>
            <person name="Peng M."/>
            <person name="Huang J."/>
        </authorList>
    </citation>
    <scope>NUCLEOTIDE SEQUENCE [LARGE SCALE GENOMIC DNA]</scope>
    <source>
        <strain evidence="2">race 4</strain>
    </source>
</reference>
<dbReference type="EMBL" id="KB726281">
    <property type="protein sequence ID" value="EMT72087.1"/>
    <property type="molecule type" value="Genomic_DNA"/>
</dbReference>
<accession>N1S6B0</accession>
<dbReference type="HOGENOM" id="CLU_009664_0_0_1"/>
<proteinExistence type="predicted"/>
<reference evidence="2" key="1">
    <citation type="submission" date="2012-09" db="EMBL/GenBank/DDBJ databases">
        <title>Genome sequencing and comparative transcriptomics of race 1 and race 4 of banana pathogen: Fusarium oxysporum f. sp. cubense.</title>
        <authorList>
            <person name="Fang X."/>
            <person name="Huang J."/>
        </authorList>
    </citation>
    <scope>NUCLEOTIDE SEQUENCE [LARGE SCALE GENOMIC DNA]</scope>
    <source>
        <strain evidence="2">race 4</strain>
    </source>
</reference>
<evidence type="ECO:0000313" key="2">
    <source>
        <dbReference type="Proteomes" id="UP000016929"/>
    </source>
</evidence>
<organism evidence="1 2">
    <name type="scientific">Fusarium oxysporum f. sp. cubense (strain race 4)</name>
    <name type="common">Panama disease fungus</name>
    <dbReference type="NCBI Taxonomy" id="2502994"/>
    <lineage>
        <taxon>Eukaryota</taxon>
        <taxon>Fungi</taxon>
        <taxon>Dikarya</taxon>
        <taxon>Ascomycota</taxon>
        <taxon>Pezizomycotina</taxon>
        <taxon>Sordariomycetes</taxon>
        <taxon>Hypocreomycetidae</taxon>
        <taxon>Hypocreales</taxon>
        <taxon>Nectriaceae</taxon>
        <taxon>Fusarium</taxon>
        <taxon>Fusarium oxysporum species complex</taxon>
    </lineage>
</organism>
<evidence type="ECO:0000313" key="1">
    <source>
        <dbReference type="EMBL" id="EMT72087.1"/>
    </source>
</evidence>
<dbReference type="InterPro" id="IPR011990">
    <property type="entry name" value="TPR-like_helical_dom_sf"/>
</dbReference>
<dbReference type="STRING" id="1229665.N1S6B0"/>
<dbReference type="SUPFAM" id="SSF48452">
    <property type="entry name" value="TPR-like"/>
    <property type="match status" value="1"/>
</dbReference>